<organism evidence="1 2">
    <name type="scientific">Cetraspora pellucida</name>
    <dbReference type="NCBI Taxonomy" id="1433469"/>
    <lineage>
        <taxon>Eukaryota</taxon>
        <taxon>Fungi</taxon>
        <taxon>Fungi incertae sedis</taxon>
        <taxon>Mucoromycota</taxon>
        <taxon>Glomeromycotina</taxon>
        <taxon>Glomeromycetes</taxon>
        <taxon>Diversisporales</taxon>
        <taxon>Gigasporaceae</taxon>
        <taxon>Cetraspora</taxon>
    </lineage>
</organism>
<dbReference type="Proteomes" id="UP000789759">
    <property type="component" value="Unassembled WGS sequence"/>
</dbReference>
<evidence type="ECO:0000313" key="1">
    <source>
        <dbReference type="EMBL" id="CAG8835903.1"/>
    </source>
</evidence>
<protein>
    <submittedName>
        <fullName evidence="1">3235_t:CDS:1</fullName>
    </submittedName>
</protein>
<accession>A0A9N9PDE5</accession>
<dbReference type="EMBL" id="CAJVQA010077210">
    <property type="protein sequence ID" value="CAG8835903.1"/>
    <property type="molecule type" value="Genomic_DNA"/>
</dbReference>
<reference evidence="1" key="1">
    <citation type="submission" date="2021-06" db="EMBL/GenBank/DDBJ databases">
        <authorList>
            <person name="Kallberg Y."/>
            <person name="Tangrot J."/>
            <person name="Rosling A."/>
        </authorList>
    </citation>
    <scope>NUCLEOTIDE SEQUENCE</scope>
    <source>
        <strain evidence="1">FL966</strain>
    </source>
</reference>
<sequence>NLIARIFNESYSKHDIIEFNEENPVGIDTNTNNLDLILFKK</sequence>
<name>A0A9N9PDE5_9GLOM</name>
<evidence type="ECO:0000313" key="2">
    <source>
        <dbReference type="Proteomes" id="UP000789759"/>
    </source>
</evidence>
<proteinExistence type="predicted"/>
<dbReference type="AlphaFoldDB" id="A0A9N9PDE5"/>
<gene>
    <name evidence="1" type="ORF">CPELLU_LOCUS21312</name>
</gene>
<feature type="non-terminal residue" evidence="1">
    <location>
        <position position="41"/>
    </location>
</feature>
<comment type="caution">
    <text evidence="1">The sequence shown here is derived from an EMBL/GenBank/DDBJ whole genome shotgun (WGS) entry which is preliminary data.</text>
</comment>
<feature type="non-terminal residue" evidence="1">
    <location>
        <position position="1"/>
    </location>
</feature>
<keyword evidence="2" id="KW-1185">Reference proteome</keyword>